<dbReference type="PANTHER" id="PTHR45766">
    <property type="entry name" value="DNA ANNEALING HELICASE AND ENDONUCLEASE ZRANB3 FAMILY MEMBER"/>
    <property type="match status" value="1"/>
</dbReference>
<dbReference type="InterPro" id="IPR000330">
    <property type="entry name" value="SNF2_N"/>
</dbReference>
<evidence type="ECO:0000313" key="9">
    <source>
        <dbReference type="EMBL" id="KAK3108769.1"/>
    </source>
</evidence>
<evidence type="ECO:0000259" key="6">
    <source>
        <dbReference type="PROSITE" id="PS51192"/>
    </source>
</evidence>
<dbReference type="InterPro" id="IPR049730">
    <property type="entry name" value="SNF2/RAD54-like_C"/>
</dbReference>
<dbReference type="PROSITE" id="PS51194">
    <property type="entry name" value="HELICASE_CTER"/>
    <property type="match status" value="1"/>
</dbReference>
<keyword evidence="2" id="KW-0378">Hydrolase</keyword>
<dbReference type="Pfam" id="PF07443">
    <property type="entry name" value="HARP"/>
    <property type="match status" value="1"/>
</dbReference>
<evidence type="ECO:0000259" key="7">
    <source>
        <dbReference type="PROSITE" id="PS51194"/>
    </source>
</evidence>
<comment type="subcellular location">
    <subcellularLocation>
        <location evidence="1">Nucleus</location>
    </subcellularLocation>
</comment>
<gene>
    <name evidence="9" type="ORF">FSP39_015265</name>
</gene>
<dbReference type="SMART" id="SM00490">
    <property type="entry name" value="HELICc"/>
    <property type="match status" value="1"/>
</dbReference>
<dbReference type="InterPro" id="IPR038718">
    <property type="entry name" value="SNF2-like_sf"/>
</dbReference>
<dbReference type="CDD" id="cd18010">
    <property type="entry name" value="DEXHc_HARP_SMARCAL1"/>
    <property type="match status" value="1"/>
</dbReference>
<feature type="region of interest" description="Disordered" evidence="5">
    <location>
        <begin position="184"/>
        <end position="206"/>
    </location>
</feature>
<organism evidence="9 10">
    <name type="scientific">Pinctada imbricata</name>
    <name type="common">Atlantic pearl-oyster</name>
    <name type="synonym">Pinctada martensii</name>
    <dbReference type="NCBI Taxonomy" id="66713"/>
    <lineage>
        <taxon>Eukaryota</taxon>
        <taxon>Metazoa</taxon>
        <taxon>Spiralia</taxon>
        <taxon>Lophotrochozoa</taxon>
        <taxon>Mollusca</taxon>
        <taxon>Bivalvia</taxon>
        <taxon>Autobranchia</taxon>
        <taxon>Pteriomorphia</taxon>
        <taxon>Pterioida</taxon>
        <taxon>Pterioidea</taxon>
        <taxon>Pteriidae</taxon>
        <taxon>Pinctada</taxon>
    </lineage>
</organism>
<evidence type="ECO:0000256" key="4">
    <source>
        <dbReference type="PROSITE-ProRule" id="PRU00800"/>
    </source>
</evidence>
<feature type="compositionally biased region" description="Polar residues" evidence="5">
    <location>
        <begin position="788"/>
        <end position="801"/>
    </location>
</feature>
<feature type="compositionally biased region" description="Basic and acidic residues" evidence="5">
    <location>
        <begin position="1"/>
        <end position="17"/>
    </location>
</feature>
<feature type="region of interest" description="Disordered" evidence="5">
    <location>
        <begin position="1"/>
        <end position="39"/>
    </location>
</feature>
<dbReference type="Pfam" id="PF00271">
    <property type="entry name" value="Helicase_C"/>
    <property type="match status" value="1"/>
</dbReference>
<dbReference type="Gene3D" id="3.40.50.10810">
    <property type="entry name" value="Tandem AAA-ATPase domain"/>
    <property type="match status" value="1"/>
</dbReference>
<dbReference type="GO" id="GO:0043596">
    <property type="term" value="C:nuclear replication fork"/>
    <property type="evidence" value="ECO:0007669"/>
    <property type="project" value="TreeGrafter"/>
</dbReference>
<keyword evidence="3" id="KW-0539">Nucleus</keyword>
<evidence type="ECO:0000259" key="8">
    <source>
        <dbReference type="PROSITE" id="PS51467"/>
    </source>
</evidence>
<keyword evidence="10" id="KW-1185">Reference proteome</keyword>
<dbReference type="GO" id="GO:0006281">
    <property type="term" value="P:DNA repair"/>
    <property type="evidence" value="ECO:0007669"/>
    <property type="project" value="TreeGrafter"/>
</dbReference>
<dbReference type="InterPro" id="IPR010003">
    <property type="entry name" value="HARP_dom"/>
</dbReference>
<evidence type="ECO:0000256" key="1">
    <source>
        <dbReference type="ARBA" id="ARBA00004123"/>
    </source>
</evidence>
<dbReference type="PROSITE" id="PS51467">
    <property type="entry name" value="HARP"/>
    <property type="match status" value="1"/>
</dbReference>
<dbReference type="Pfam" id="PF00176">
    <property type="entry name" value="SNF2-rel_dom"/>
    <property type="match status" value="1"/>
</dbReference>
<feature type="compositionally biased region" description="Low complexity" evidence="5">
    <location>
        <begin position="815"/>
        <end position="830"/>
    </location>
</feature>
<dbReference type="FunFam" id="3.40.50.300:FF:003021">
    <property type="entry name" value="Uncharacterized protein (Fragment)"/>
    <property type="match status" value="1"/>
</dbReference>
<name>A0AA88YNZ7_PINIB</name>
<evidence type="ECO:0000256" key="5">
    <source>
        <dbReference type="SAM" id="MobiDB-lite"/>
    </source>
</evidence>
<dbReference type="GO" id="GO:0005524">
    <property type="term" value="F:ATP binding"/>
    <property type="evidence" value="ECO:0007669"/>
    <property type="project" value="InterPro"/>
</dbReference>
<evidence type="ECO:0000256" key="3">
    <source>
        <dbReference type="ARBA" id="ARBA00023242"/>
    </source>
</evidence>
<dbReference type="GO" id="GO:0016787">
    <property type="term" value="F:hydrolase activity"/>
    <property type="evidence" value="ECO:0007669"/>
    <property type="project" value="UniProtKB-KW"/>
</dbReference>
<proteinExistence type="inferred from homology"/>
<accession>A0AA88YNZ7</accession>
<protein>
    <recommendedName>
        <fullName evidence="11">SWI/SNF-related matrix-associated actin-dependent regulator of chromatin subfamily A-like protein 1</fullName>
    </recommendedName>
</protein>
<feature type="domain" description="Helicase ATP-binding" evidence="6">
    <location>
        <begin position="334"/>
        <end position="490"/>
    </location>
</feature>
<dbReference type="InterPro" id="IPR014001">
    <property type="entry name" value="Helicase_ATP-bd"/>
</dbReference>
<dbReference type="Gene3D" id="3.40.50.300">
    <property type="entry name" value="P-loop containing nucleotide triphosphate hydrolases"/>
    <property type="match status" value="1"/>
</dbReference>
<dbReference type="SUPFAM" id="SSF52540">
    <property type="entry name" value="P-loop containing nucleoside triphosphate hydrolases"/>
    <property type="match status" value="2"/>
</dbReference>
<feature type="compositionally biased region" description="Polar residues" evidence="5">
    <location>
        <begin position="115"/>
        <end position="145"/>
    </location>
</feature>
<dbReference type="Proteomes" id="UP001186944">
    <property type="component" value="Unassembled WGS sequence"/>
</dbReference>
<comment type="similarity">
    <text evidence="4">Belongs to the SNF2/RAD54 helicase family. SMARCAL1 subfamily.</text>
</comment>
<feature type="domain" description="Helicase C-terminal" evidence="7">
    <location>
        <begin position="599"/>
        <end position="756"/>
    </location>
</feature>
<reference evidence="9" key="1">
    <citation type="submission" date="2019-08" db="EMBL/GenBank/DDBJ databases">
        <title>The improved chromosome-level genome for the pearl oyster Pinctada fucata martensii using PacBio sequencing and Hi-C.</title>
        <authorList>
            <person name="Zheng Z."/>
        </authorList>
    </citation>
    <scope>NUCLEOTIDE SEQUENCE</scope>
    <source>
        <strain evidence="9">ZZ-2019</strain>
        <tissue evidence="9">Adductor muscle</tissue>
    </source>
</reference>
<dbReference type="InterPro" id="IPR001650">
    <property type="entry name" value="Helicase_C-like"/>
</dbReference>
<feature type="region of interest" description="Disordered" evidence="5">
    <location>
        <begin position="780"/>
        <end position="867"/>
    </location>
</feature>
<dbReference type="EMBL" id="VSWD01000001">
    <property type="protein sequence ID" value="KAK3108769.1"/>
    <property type="molecule type" value="Genomic_DNA"/>
</dbReference>
<dbReference type="CDD" id="cd18793">
    <property type="entry name" value="SF2_C_SNF"/>
    <property type="match status" value="1"/>
</dbReference>
<feature type="compositionally biased region" description="Low complexity" evidence="5">
    <location>
        <begin position="146"/>
        <end position="157"/>
    </location>
</feature>
<dbReference type="AlphaFoldDB" id="A0AA88YNZ7"/>
<evidence type="ECO:0008006" key="11">
    <source>
        <dbReference type="Google" id="ProtNLM"/>
    </source>
</evidence>
<comment type="caution">
    <text evidence="9">The sequence shown here is derived from an EMBL/GenBank/DDBJ whole genome shotgun (WGS) entry which is preliminary data.</text>
</comment>
<feature type="domain" description="HARP" evidence="8">
    <location>
        <begin position="217"/>
        <end position="289"/>
    </location>
</feature>
<dbReference type="PROSITE" id="PS51192">
    <property type="entry name" value="HELICASE_ATP_BIND_1"/>
    <property type="match status" value="1"/>
</dbReference>
<evidence type="ECO:0000256" key="2">
    <source>
        <dbReference type="ARBA" id="ARBA00022801"/>
    </source>
</evidence>
<sequence>MSSLTEDQRKRIEENKRRALAKRAQKSSPVKGGDPPIITEQSTVQSRIEENKRKALAIRAQKLSPVKASASNSTTCSAFPQSRNFSDLANKDSGIQPNNKTGLYANSVANSFTNSAPTFHSSKTSSTQHGNNGGPTSTNKHSVSMQGNQNFGQRNFNSSTNQTIHNRAQSQQLIKNINKNSIGGIKTQSSGSSASSSNTTGTCAGSSSTFGTVPMKFGSNVKGKCVLISRERFEVQVGFSAPVVEVFKSMNTKLYDAVTKKWSFKLEEYEPLLSALRKLGSAVVIEPLPKAIIQTFSAQLKGKYSSRDIPIADLSMVDNLLVNSLLPFQREGVNFGVHKNGRVLIADDMGLGKTIQAICLACVYRREWPLLVVVPSSVRFDWAQQIQRWVPSLDPQQIFVAVKGSDGVSEVKVNILSYDLMARKAKDLQKKNFQVVIMDECHLLKNFKTARCKAARPLLQNARRVILLSGTPALSRPSELFTQIDAVCPFLLKYHDFGVRYCDGKQNPWGWDFSGSSNMEELQLVLEEKIMIRRLKKEVLTQLPSKVRQMVVLDPGSIKTTKDMKRASKVMGLEKLKGMERRGALLDYFHQTGNAKLNAVTDYVLDLLESDRKFILFAHHQEVLDGVEDAVRSKISNGYIRIDGKTTPEQRNFFCKKFQTNDDTKVAILSITAANAGLNMSAASLVLFAELFWNPGILVQAEDRAHRIGQRDMVSVQYLVAQGTADDHIWPLVQKKLDVLNKGGLSKDDFSSADTVRVTDSKQTDLMQFFEESFIDEDNSFMEDEDNTNSNTVEFTDTDTCSSKETKQSKPTCLSGSSSASSSKQGSLFSYYNTKDKPKDVQTVRPDSVNNAAGVRDTKNNCNDGEFVDDLDPFLDDPDWDNCDFEPEYKKQKL</sequence>
<dbReference type="SMART" id="SM00487">
    <property type="entry name" value="DEXDc"/>
    <property type="match status" value="1"/>
</dbReference>
<feature type="region of interest" description="Disordered" evidence="5">
    <location>
        <begin position="115"/>
        <end position="159"/>
    </location>
</feature>
<dbReference type="PANTHER" id="PTHR45766:SF6">
    <property type="entry name" value="SWI_SNF-RELATED MATRIX-ASSOCIATED ACTIN-DEPENDENT REGULATOR OF CHROMATIN SUBFAMILY A-LIKE PROTEIN 1"/>
    <property type="match status" value="1"/>
</dbReference>
<dbReference type="InterPro" id="IPR027417">
    <property type="entry name" value="P-loop_NTPase"/>
</dbReference>
<dbReference type="GO" id="GO:0031297">
    <property type="term" value="P:replication fork processing"/>
    <property type="evidence" value="ECO:0007669"/>
    <property type="project" value="TreeGrafter"/>
</dbReference>
<evidence type="ECO:0000313" key="10">
    <source>
        <dbReference type="Proteomes" id="UP001186944"/>
    </source>
</evidence>